<dbReference type="GO" id="GO:0005524">
    <property type="term" value="F:ATP binding"/>
    <property type="evidence" value="ECO:0007669"/>
    <property type="project" value="UniProtKB-KW"/>
</dbReference>
<name>A0A7C1FUH5_THERO</name>
<evidence type="ECO:0000256" key="1">
    <source>
        <dbReference type="ARBA" id="ARBA00022448"/>
    </source>
</evidence>
<dbReference type="EMBL" id="DSJL01000010">
    <property type="protein sequence ID" value="HEF65064.1"/>
    <property type="molecule type" value="Genomic_DNA"/>
</dbReference>
<dbReference type="InterPro" id="IPR027417">
    <property type="entry name" value="P-loop_NTPase"/>
</dbReference>
<keyword evidence="3 4" id="KW-0067">ATP-binding</keyword>
<dbReference type="SUPFAM" id="SSF52540">
    <property type="entry name" value="P-loop containing nucleoside triphosphate hydrolases"/>
    <property type="match status" value="1"/>
</dbReference>
<dbReference type="PROSITE" id="PS00211">
    <property type="entry name" value="ABC_TRANSPORTER_1"/>
    <property type="match status" value="1"/>
</dbReference>
<dbReference type="Pfam" id="PF00005">
    <property type="entry name" value="ABC_tran"/>
    <property type="match status" value="1"/>
</dbReference>
<dbReference type="PANTHER" id="PTHR42788">
    <property type="entry name" value="TAURINE IMPORT ATP-BINDING PROTEIN-RELATED"/>
    <property type="match status" value="1"/>
</dbReference>
<organism evidence="4">
    <name type="scientific">Thermomicrobium roseum</name>
    <dbReference type="NCBI Taxonomy" id="500"/>
    <lineage>
        <taxon>Bacteria</taxon>
        <taxon>Pseudomonadati</taxon>
        <taxon>Thermomicrobiota</taxon>
        <taxon>Thermomicrobia</taxon>
        <taxon>Thermomicrobiales</taxon>
        <taxon>Thermomicrobiaceae</taxon>
        <taxon>Thermomicrobium</taxon>
    </lineage>
</organism>
<dbReference type="Gene3D" id="3.40.50.300">
    <property type="entry name" value="P-loop containing nucleotide triphosphate hydrolases"/>
    <property type="match status" value="1"/>
</dbReference>
<dbReference type="PANTHER" id="PTHR42788:SF2">
    <property type="entry name" value="ABC TRANSPORTER ATP-BINDING PROTEIN"/>
    <property type="match status" value="1"/>
</dbReference>
<evidence type="ECO:0000313" key="4">
    <source>
        <dbReference type="EMBL" id="HEF65064.1"/>
    </source>
</evidence>
<proteinExistence type="predicted"/>
<reference evidence="4" key="1">
    <citation type="journal article" date="2020" name="mSystems">
        <title>Genome- and Community-Level Interaction Insights into Carbon Utilization and Element Cycling Functions of Hydrothermarchaeota in Hydrothermal Sediment.</title>
        <authorList>
            <person name="Zhou Z."/>
            <person name="Liu Y."/>
            <person name="Xu W."/>
            <person name="Pan J."/>
            <person name="Luo Z.H."/>
            <person name="Li M."/>
        </authorList>
    </citation>
    <scope>NUCLEOTIDE SEQUENCE [LARGE SCALE GENOMIC DNA]</scope>
    <source>
        <strain evidence="4">SpSt-222</strain>
    </source>
</reference>
<evidence type="ECO:0000256" key="2">
    <source>
        <dbReference type="ARBA" id="ARBA00022741"/>
    </source>
</evidence>
<evidence type="ECO:0000256" key="3">
    <source>
        <dbReference type="ARBA" id="ARBA00022840"/>
    </source>
</evidence>
<keyword evidence="1" id="KW-0813">Transport</keyword>
<dbReference type="InterPro" id="IPR003439">
    <property type="entry name" value="ABC_transporter-like_ATP-bd"/>
</dbReference>
<dbReference type="CDD" id="cd03293">
    <property type="entry name" value="ABC_NrtD_SsuB_transporters"/>
    <property type="match status" value="1"/>
</dbReference>
<dbReference type="InterPro" id="IPR050166">
    <property type="entry name" value="ABC_transporter_ATP-bind"/>
</dbReference>
<dbReference type="SMART" id="SM00382">
    <property type="entry name" value="AAA"/>
    <property type="match status" value="1"/>
</dbReference>
<accession>A0A7C1FUH5</accession>
<sequence>MLTSATRGRRTPVKSAPLHWRVELRHVTKTFYRGRQALTVLGPLDLRVADREFVGLVGPSGCGKSTLLNVIAGIEQPTSGEVWLDGEPAPERLGRVAYMHQRDLLLPWRTVLDNAILPLELRGIPRREAAARALPWLERFGLAEFTHAYPAQLSGGMRQRVAFLRTLLADRPLLLLDEPFGALDALTRASLQEWLLTLWEELDRTVILVTHDVEEALLLSDRVLVLSPRPGRIVREIVVDLPRPRPYEIVTDPRFVRLKAEVLAELRARSTMEVQFDGT</sequence>
<dbReference type="AlphaFoldDB" id="A0A7C1FUH5"/>
<dbReference type="PROSITE" id="PS50893">
    <property type="entry name" value="ABC_TRANSPORTER_2"/>
    <property type="match status" value="1"/>
</dbReference>
<dbReference type="GO" id="GO:0016887">
    <property type="term" value="F:ATP hydrolysis activity"/>
    <property type="evidence" value="ECO:0007669"/>
    <property type="project" value="InterPro"/>
</dbReference>
<protein>
    <submittedName>
        <fullName evidence="4">ABC transporter ATP-binding protein</fullName>
    </submittedName>
</protein>
<dbReference type="InterPro" id="IPR017871">
    <property type="entry name" value="ABC_transporter-like_CS"/>
</dbReference>
<keyword evidence="2" id="KW-0547">Nucleotide-binding</keyword>
<dbReference type="InterPro" id="IPR003593">
    <property type="entry name" value="AAA+_ATPase"/>
</dbReference>
<gene>
    <name evidence="4" type="ORF">ENP47_05650</name>
</gene>
<comment type="caution">
    <text evidence="4">The sequence shown here is derived from an EMBL/GenBank/DDBJ whole genome shotgun (WGS) entry which is preliminary data.</text>
</comment>